<comment type="subcellular location">
    <subcellularLocation>
        <location evidence="1">Membrane</location>
        <topology evidence="1">Multi-pass membrane protein</topology>
    </subcellularLocation>
</comment>
<sequence>MTGPADWLTPAEWSALSLSLRVAATATVLTLPLGLLAAHALARWRFP</sequence>
<evidence type="ECO:0008006" key="7">
    <source>
        <dbReference type="Google" id="ProtNLM"/>
    </source>
</evidence>
<dbReference type="Gene3D" id="1.10.3720.10">
    <property type="entry name" value="MetI-like"/>
    <property type="match status" value="1"/>
</dbReference>
<gene>
    <name evidence="6" type="ORF">LCGC14_2431300</name>
</gene>
<evidence type="ECO:0000313" key="6">
    <source>
        <dbReference type="EMBL" id="KKL22846.1"/>
    </source>
</evidence>
<dbReference type="GO" id="GO:0016020">
    <property type="term" value="C:membrane"/>
    <property type="evidence" value="ECO:0007669"/>
    <property type="project" value="UniProtKB-SubCell"/>
</dbReference>
<keyword evidence="2 5" id="KW-0812">Transmembrane</keyword>
<evidence type="ECO:0000256" key="4">
    <source>
        <dbReference type="ARBA" id="ARBA00023136"/>
    </source>
</evidence>
<dbReference type="EMBL" id="LAZR01037190">
    <property type="protein sequence ID" value="KKL22846.1"/>
    <property type="molecule type" value="Genomic_DNA"/>
</dbReference>
<feature type="non-terminal residue" evidence="6">
    <location>
        <position position="47"/>
    </location>
</feature>
<comment type="caution">
    <text evidence="6">The sequence shown here is derived from an EMBL/GenBank/DDBJ whole genome shotgun (WGS) entry which is preliminary data.</text>
</comment>
<keyword evidence="3 5" id="KW-1133">Transmembrane helix</keyword>
<reference evidence="6" key="1">
    <citation type="journal article" date="2015" name="Nature">
        <title>Complex archaea that bridge the gap between prokaryotes and eukaryotes.</title>
        <authorList>
            <person name="Spang A."/>
            <person name="Saw J.H."/>
            <person name="Jorgensen S.L."/>
            <person name="Zaremba-Niedzwiedzka K."/>
            <person name="Martijn J."/>
            <person name="Lind A.E."/>
            <person name="van Eijk R."/>
            <person name="Schleper C."/>
            <person name="Guy L."/>
            <person name="Ettema T.J."/>
        </authorList>
    </citation>
    <scope>NUCLEOTIDE SEQUENCE</scope>
</reference>
<name>A0A0F9DYU4_9ZZZZ</name>
<evidence type="ECO:0000256" key="3">
    <source>
        <dbReference type="ARBA" id="ARBA00022989"/>
    </source>
</evidence>
<evidence type="ECO:0000256" key="1">
    <source>
        <dbReference type="ARBA" id="ARBA00004141"/>
    </source>
</evidence>
<dbReference type="SUPFAM" id="SSF161098">
    <property type="entry name" value="MetI-like"/>
    <property type="match status" value="1"/>
</dbReference>
<protein>
    <recommendedName>
        <fullName evidence="7">Molybdate ABC transporter permease subunit</fullName>
    </recommendedName>
</protein>
<keyword evidence="4 5" id="KW-0472">Membrane</keyword>
<organism evidence="6">
    <name type="scientific">marine sediment metagenome</name>
    <dbReference type="NCBI Taxonomy" id="412755"/>
    <lineage>
        <taxon>unclassified sequences</taxon>
        <taxon>metagenomes</taxon>
        <taxon>ecological metagenomes</taxon>
    </lineage>
</organism>
<dbReference type="InterPro" id="IPR035906">
    <property type="entry name" value="MetI-like_sf"/>
</dbReference>
<evidence type="ECO:0000256" key="5">
    <source>
        <dbReference type="SAM" id="Phobius"/>
    </source>
</evidence>
<dbReference type="AlphaFoldDB" id="A0A0F9DYU4"/>
<accession>A0A0F9DYU4</accession>
<evidence type="ECO:0000256" key="2">
    <source>
        <dbReference type="ARBA" id="ARBA00022692"/>
    </source>
</evidence>
<proteinExistence type="predicted"/>
<feature type="transmembrane region" description="Helical" evidence="5">
    <location>
        <begin position="20"/>
        <end position="42"/>
    </location>
</feature>